<evidence type="ECO:0000256" key="3">
    <source>
        <dbReference type="ARBA" id="ARBA00023163"/>
    </source>
</evidence>
<reference evidence="5 6" key="1">
    <citation type="submission" date="2019-03" db="EMBL/GenBank/DDBJ databases">
        <title>Subsurface microbial communities from deep shales in Ohio and West Virginia, USA.</title>
        <authorList>
            <person name="Wrighton K."/>
        </authorList>
    </citation>
    <scope>NUCLEOTIDE SEQUENCE [LARGE SCALE GENOMIC DNA]</scope>
    <source>
        <strain evidence="5 6">MA284_T2</strain>
    </source>
</reference>
<name>A0A4R6M121_9FIRM</name>
<dbReference type="RefSeq" id="WP_133514161.1">
    <property type="nucleotide sequence ID" value="NZ_SNWX01000004.1"/>
</dbReference>
<evidence type="ECO:0000313" key="6">
    <source>
        <dbReference type="Proteomes" id="UP000295064"/>
    </source>
</evidence>
<sequence>MEMKNITISDIAEALNLSRSTIDRVINNRGSVAKETQKKVLDYIEKNDYKPNRAAKHLAKMTNCTIGISYYLPEKFAAQIKTGIEDVYQELKGYGLNLIIKEASSFAEQIDQIKEMKSKVDGLMVAPWSPKKTNSLINKFIEDKIPVVTFNRDAPESNRLFYFGCDYFKAGRISGELIKKITLTAGKIAIISNDDDLVGKSRVQGFYSILKENTFHQIIGPFTVYDHFGISDAYTQKDVNYIKKIIEDNPDLKAFYVVNQSLYLVARVVKEMGKKDQIKVIGFDLFDNFIPFLEEEVIDAVICQEPYSQGYFPVKILFEILVEDREVEKSEFITRLEVVLKENLNYYHNYHYL</sequence>
<dbReference type="PANTHER" id="PTHR30146">
    <property type="entry name" value="LACI-RELATED TRANSCRIPTIONAL REPRESSOR"/>
    <property type="match status" value="1"/>
</dbReference>
<proteinExistence type="predicted"/>
<evidence type="ECO:0000313" key="5">
    <source>
        <dbReference type="EMBL" id="TDO94040.1"/>
    </source>
</evidence>
<dbReference type="CDD" id="cd01392">
    <property type="entry name" value="HTH_LacI"/>
    <property type="match status" value="1"/>
</dbReference>
<evidence type="ECO:0000259" key="4">
    <source>
        <dbReference type="PROSITE" id="PS50932"/>
    </source>
</evidence>
<organism evidence="5 6">
    <name type="scientific">Halanaerobium saccharolyticum</name>
    <dbReference type="NCBI Taxonomy" id="43595"/>
    <lineage>
        <taxon>Bacteria</taxon>
        <taxon>Bacillati</taxon>
        <taxon>Bacillota</taxon>
        <taxon>Clostridia</taxon>
        <taxon>Halanaerobiales</taxon>
        <taxon>Halanaerobiaceae</taxon>
        <taxon>Halanaerobium</taxon>
    </lineage>
</organism>
<dbReference type="PANTHER" id="PTHR30146:SF144">
    <property type="entry name" value="LACI-FAMILY TRANSCRIPTION REGULATOR"/>
    <property type="match status" value="1"/>
</dbReference>
<dbReference type="SMART" id="SM00354">
    <property type="entry name" value="HTH_LACI"/>
    <property type="match status" value="1"/>
</dbReference>
<feature type="domain" description="HTH lacI-type" evidence="4">
    <location>
        <begin position="6"/>
        <end position="60"/>
    </location>
</feature>
<evidence type="ECO:0000256" key="1">
    <source>
        <dbReference type="ARBA" id="ARBA00023015"/>
    </source>
</evidence>
<dbReference type="CDD" id="cd06307">
    <property type="entry name" value="PBP1_sugar_binding"/>
    <property type="match status" value="1"/>
</dbReference>
<dbReference type="GO" id="GO:0000976">
    <property type="term" value="F:transcription cis-regulatory region binding"/>
    <property type="evidence" value="ECO:0007669"/>
    <property type="project" value="TreeGrafter"/>
</dbReference>
<evidence type="ECO:0000256" key="2">
    <source>
        <dbReference type="ARBA" id="ARBA00023125"/>
    </source>
</evidence>
<dbReference type="SUPFAM" id="SSF53822">
    <property type="entry name" value="Periplasmic binding protein-like I"/>
    <property type="match status" value="1"/>
</dbReference>
<protein>
    <submittedName>
        <fullName evidence="5">LacI family transcriptional regulator</fullName>
    </submittedName>
</protein>
<dbReference type="Gene3D" id="3.40.50.2300">
    <property type="match status" value="2"/>
</dbReference>
<dbReference type="Proteomes" id="UP000295064">
    <property type="component" value="Unassembled WGS sequence"/>
</dbReference>
<dbReference type="InterPro" id="IPR025997">
    <property type="entry name" value="SBP_2_dom"/>
</dbReference>
<keyword evidence="3" id="KW-0804">Transcription</keyword>
<dbReference type="Pfam" id="PF00356">
    <property type="entry name" value="LacI"/>
    <property type="match status" value="1"/>
</dbReference>
<dbReference type="Pfam" id="PF13407">
    <property type="entry name" value="Peripla_BP_4"/>
    <property type="match status" value="1"/>
</dbReference>
<dbReference type="InterPro" id="IPR000843">
    <property type="entry name" value="HTH_LacI"/>
</dbReference>
<dbReference type="OrthoDB" id="569491at2"/>
<dbReference type="GO" id="GO:0003700">
    <property type="term" value="F:DNA-binding transcription factor activity"/>
    <property type="evidence" value="ECO:0007669"/>
    <property type="project" value="TreeGrafter"/>
</dbReference>
<dbReference type="PROSITE" id="PS50932">
    <property type="entry name" value="HTH_LACI_2"/>
    <property type="match status" value="1"/>
</dbReference>
<dbReference type="Gene3D" id="1.10.260.40">
    <property type="entry name" value="lambda repressor-like DNA-binding domains"/>
    <property type="match status" value="1"/>
</dbReference>
<accession>A0A4R6M121</accession>
<dbReference type="InterPro" id="IPR010982">
    <property type="entry name" value="Lambda_DNA-bd_dom_sf"/>
</dbReference>
<keyword evidence="2" id="KW-0238">DNA-binding</keyword>
<dbReference type="AlphaFoldDB" id="A0A4R6M121"/>
<gene>
    <name evidence="5" type="ORF">DFR79_1045</name>
</gene>
<dbReference type="InterPro" id="IPR028082">
    <property type="entry name" value="Peripla_BP_I"/>
</dbReference>
<comment type="caution">
    <text evidence="5">The sequence shown here is derived from an EMBL/GenBank/DDBJ whole genome shotgun (WGS) entry which is preliminary data.</text>
</comment>
<dbReference type="SUPFAM" id="SSF47413">
    <property type="entry name" value="lambda repressor-like DNA-binding domains"/>
    <property type="match status" value="1"/>
</dbReference>
<keyword evidence="1" id="KW-0805">Transcription regulation</keyword>
<dbReference type="EMBL" id="SNWX01000004">
    <property type="protein sequence ID" value="TDO94040.1"/>
    <property type="molecule type" value="Genomic_DNA"/>
</dbReference>